<dbReference type="InterPro" id="IPR013099">
    <property type="entry name" value="K_chnl_dom"/>
</dbReference>
<dbReference type="InterPro" id="IPR006037">
    <property type="entry name" value="RCK_C"/>
</dbReference>
<dbReference type="PROSITE" id="PS51201">
    <property type="entry name" value="RCK_N"/>
    <property type="match status" value="1"/>
</dbReference>
<comment type="caution">
    <text evidence="5">The sequence shown here is derived from an EMBL/GenBank/DDBJ whole genome shotgun (WGS) entry which is preliminary data.</text>
</comment>
<dbReference type="GO" id="GO:0005886">
    <property type="term" value="C:plasma membrane"/>
    <property type="evidence" value="ECO:0007669"/>
    <property type="project" value="UniProtKB-SubCell"/>
</dbReference>
<feature type="transmembrane region" description="Helical" evidence="2">
    <location>
        <begin position="68"/>
        <end position="93"/>
    </location>
</feature>
<keyword evidence="2" id="KW-0812">Transmembrane</keyword>
<gene>
    <name evidence="5" type="ORF">OM074_00115</name>
</gene>
<dbReference type="Pfam" id="PF02080">
    <property type="entry name" value="TrkA_C"/>
    <property type="match status" value="1"/>
</dbReference>
<dbReference type="AlphaFoldDB" id="A0AAE3MAE2"/>
<keyword evidence="2" id="KW-1133">Transmembrane helix</keyword>
<dbReference type="PANTHER" id="PTHR43833:SF9">
    <property type="entry name" value="POTASSIUM CHANNEL PROTEIN YUGO-RELATED"/>
    <property type="match status" value="1"/>
</dbReference>
<sequence length="342" mass="38275">MKKRVPYLDNFRTIIYGVGALFFIIVVGGVGFALIEGYSFVDALYMTTITVSTVGFREVYPLSEGGKIFTVLLIIFSFGIFGYVITSITRLVVEGALQQSYKLYQVKKKIVKLEDHIIVCGYGRNGYQACVELKEHGEKFVILEKRDNVVSRILEDPTLLYVQGDASSEEVLDVAQIRKAKALITALPNDADNIFVVLTAREMNPKLKIISRASDFRSDVKLKHAGATNVIMPDRIGGQRMAKLVTQPDVVEFVENILLQRSREVKLTEIECSCLSDQSASKTIQELNLRKRTGANLMGLKTPEGTYIFNPSPQIKISQEDKLFVLGTDEQISLFKEVLKES</sequence>
<evidence type="ECO:0000256" key="2">
    <source>
        <dbReference type="SAM" id="Phobius"/>
    </source>
</evidence>
<evidence type="ECO:0000256" key="1">
    <source>
        <dbReference type="ARBA" id="ARBA00004651"/>
    </source>
</evidence>
<evidence type="ECO:0000313" key="5">
    <source>
        <dbReference type="EMBL" id="MCW3804004.1"/>
    </source>
</evidence>
<organism evidence="5 6">
    <name type="scientific">Plebeiibacterium marinum</name>
    <dbReference type="NCBI Taxonomy" id="2992111"/>
    <lineage>
        <taxon>Bacteria</taxon>
        <taxon>Pseudomonadati</taxon>
        <taxon>Bacteroidota</taxon>
        <taxon>Bacteroidia</taxon>
        <taxon>Marinilabiliales</taxon>
        <taxon>Marinilabiliaceae</taxon>
        <taxon>Plebeiibacterium</taxon>
    </lineage>
</organism>
<keyword evidence="5" id="KW-0813">Transport</keyword>
<protein>
    <submittedName>
        <fullName evidence="5">Potassium channel protein</fullName>
    </submittedName>
</protein>
<dbReference type="InterPro" id="IPR050721">
    <property type="entry name" value="Trk_Ktr_HKT_K-transport"/>
</dbReference>
<comment type="subcellular location">
    <subcellularLocation>
        <location evidence="1">Cell membrane</location>
        <topology evidence="1">Multi-pass membrane protein</topology>
    </subcellularLocation>
</comment>
<dbReference type="SUPFAM" id="SSF81324">
    <property type="entry name" value="Voltage-gated potassium channels"/>
    <property type="match status" value="1"/>
</dbReference>
<reference evidence="5" key="1">
    <citation type="submission" date="2022-10" db="EMBL/GenBank/DDBJ databases">
        <authorList>
            <person name="Yu W.X."/>
        </authorList>
    </citation>
    <scope>NUCLEOTIDE SEQUENCE</scope>
    <source>
        <strain evidence="5">D04</strain>
    </source>
</reference>
<keyword evidence="2" id="KW-0472">Membrane</keyword>
<dbReference type="Proteomes" id="UP001207408">
    <property type="component" value="Unassembled WGS sequence"/>
</dbReference>
<proteinExistence type="predicted"/>
<keyword evidence="6" id="KW-1185">Reference proteome</keyword>
<accession>A0AAE3MAE2</accession>
<keyword evidence="5" id="KW-0406">Ion transport</keyword>
<dbReference type="PROSITE" id="PS51202">
    <property type="entry name" value="RCK_C"/>
    <property type="match status" value="1"/>
</dbReference>
<evidence type="ECO:0000313" key="6">
    <source>
        <dbReference type="Proteomes" id="UP001207408"/>
    </source>
</evidence>
<dbReference type="Pfam" id="PF07885">
    <property type="entry name" value="Ion_trans_2"/>
    <property type="match status" value="1"/>
</dbReference>
<evidence type="ECO:0000259" key="4">
    <source>
        <dbReference type="PROSITE" id="PS51202"/>
    </source>
</evidence>
<dbReference type="InterPro" id="IPR003148">
    <property type="entry name" value="RCK_N"/>
</dbReference>
<feature type="domain" description="RCK N-terminal" evidence="3">
    <location>
        <begin position="114"/>
        <end position="232"/>
    </location>
</feature>
<dbReference type="GO" id="GO:0008324">
    <property type="term" value="F:monoatomic cation transmembrane transporter activity"/>
    <property type="evidence" value="ECO:0007669"/>
    <property type="project" value="InterPro"/>
</dbReference>
<dbReference type="Gene3D" id="3.40.50.720">
    <property type="entry name" value="NAD(P)-binding Rossmann-like Domain"/>
    <property type="match status" value="1"/>
</dbReference>
<dbReference type="Gene3D" id="3.30.70.1450">
    <property type="entry name" value="Regulator of K+ conductance, C-terminal domain"/>
    <property type="match status" value="1"/>
</dbReference>
<dbReference type="SUPFAM" id="SSF51735">
    <property type="entry name" value="NAD(P)-binding Rossmann-fold domains"/>
    <property type="match status" value="1"/>
</dbReference>
<dbReference type="EMBL" id="JAPDPI010000001">
    <property type="protein sequence ID" value="MCW3804004.1"/>
    <property type="molecule type" value="Genomic_DNA"/>
</dbReference>
<dbReference type="Gene3D" id="1.10.287.70">
    <property type="match status" value="1"/>
</dbReference>
<dbReference type="InterPro" id="IPR036721">
    <property type="entry name" value="RCK_C_sf"/>
</dbReference>
<evidence type="ECO:0000259" key="3">
    <source>
        <dbReference type="PROSITE" id="PS51201"/>
    </source>
</evidence>
<dbReference type="RefSeq" id="WP_301197228.1">
    <property type="nucleotide sequence ID" value="NZ_JAPDPI010000001.1"/>
</dbReference>
<keyword evidence="5" id="KW-0407">Ion channel</keyword>
<dbReference type="Pfam" id="PF02254">
    <property type="entry name" value="TrkA_N"/>
    <property type="match status" value="1"/>
</dbReference>
<dbReference type="SUPFAM" id="SSF116726">
    <property type="entry name" value="TrkA C-terminal domain-like"/>
    <property type="match status" value="1"/>
</dbReference>
<feature type="transmembrane region" description="Helical" evidence="2">
    <location>
        <begin position="12"/>
        <end position="35"/>
    </location>
</feature>
<dbReference type="PANTHER" id="PTHR43833">
    <property type="entry name" value="POTASSIUM CHANNEL PROTEIN 2-RELATED-RELATED"/>
    <property type="match status" value="1"/>
</dbReference>
<feature type="domain" description="RCK C-terminal" evidence="4">
    <location>
        <begin position="255"/>
        <end position="341"/>
    </location>
</feature>
<name>A0AAE3MAE2_9BACT</name>
<dbReference type="GO" id="GO:0006813">
    <property type="term" value="P:potassium ion transport"/>
    <property type="evidence" value="ECO:0007669"/>
    <property type="project" value="InterPro"/>
</dbReference>
<dbReference type="InterPro" id="IPR036291">
    <property type="entry name" value="NAD(P)-bd_dom_sf"/>
</dbReference>